<dbReference type="KEGG" id="tpla:ElP_31140"/>
<dbReference type="AlphaFoldDB" id="A0A518H2Z8"/>
<keyword evidence="1" id="KW-1133">Transmembrane helix</keyword>
<dbReference type="Proteomes" id="UP000317835">
    <property type="component" value="Chromosome"/>
</dbReference>
<feature type="transmembrane region" description="Helical" evidence="1">
    <location>
        <begin position="7"/>
        <end position="25"/>
    </location>
</feature>
<protein>
    <submittedName>
        <fullName evidence="2">Uncharacterized protein</fullName>
    </submittedName>
</protein>
<organism evidence="2 3">
    <name type="scientific">Tautonia plasticadhaerens</name>
    <dbReference type="NCBI Taxonomy" id="2527974"/>
    <lineage>
        <taxon>Bacteria</taxon>
        <taxon>Pseudomonadati</taxon>
        <taxon>Planctomycetota</taxon>
        <taxon>Planctomycetia</taxon>
        <taxon>Isosphaerales</taxon>
        <taxon>Isosphaeraceae</taxon>
        <taxon>Tautonia</taxon>
    </lineage>
</organism>
<keyword evidence="3" id="KW-1185">Reference proteome</keyword>
<dbReference type="EMBL" id="CP036426">
    <property type="protein sequence ID" value="QDV35211.1"/>
    <property type="molecule type" value="Genomic_DNA"/>
</dbReference>
<feature type="transmembrane region" description="Helical" evidence="1">
    <location>
        <begin position="31"/>
        <end position="53"/>
    </location>
</feature>
<gene>
    <name evidence="2" type="ORF">ElP_31140</name>
</gene>
<feature type="transmembrane region" description="Helical" evidence="1">
    <location>
        <begin position="60"/>
        <end position="79"/>
    </location>
</feature>
<keyword evidence="1" id="KW-0812">Transmembrane</keyword>
<feature type="transmembrane region" description="Helical" evidence="1">
    <location>
        <begin position="117"/>
        <end position="137"/>
    </location>
</feature>
<dbReference type="RefSeq" id="WP_145270653.1">
    <property type="nucleotide sequence ID" value="NZ_CP036426.1"/>
</dbReference>
<accession>A0A518H2Z8</accession>
<evidence type="ECO:0000313" key="2">
    <source>
        <dbReference type="EMBL" id="QDV35211.1"/>
    </source>
</evidence>
<reference evidence="2 3" key="1">
    <citation type="submission" date="2019-02" db="EMBL/GenBank/DDBJ databases">
        <title>Deep-cultivation of Planctomycetes and their phenomic and genomic characterization uncovers novel biology.</title>
        <authorList>
            <person name="Wiegand S."/>
            <person name="Jogler M."/>
            <person name="Boedeker C."/>
            <person name="Pinto D."/>
            <person name="Vollmers J."/>
            <person name="Rivas-Marin E."/>
            <person name="Kohn T."/>
            <person name="Peeters S.H."/>
            <person name="Heuer A."/>
            <person name="Rast P."/>
            <person name="Oberbeckmann S."/>
            <person name="Bunk B."/>
            <person name="Jeske O."/>
            <person name="Meyerdierks A."/>
            <person name="Storesund J.E."/>
            <person name="Kallscheuer N."/>
            <person name="Luecker S."/>
            <person name="Lage O.M."/>
            <person name="Pohl T."/>
            <person name="Merkel B.J."/>
            <person name="Hornburger P."/>
            <person name="Mueller R.-W."/>
            <person name="Bruemmer F."/>
            <person name="Labrenz M."/>
            <person name="Spormann A.M."/>
            <person name="Op den Camp H."/>
            <person name="Overmann J."/>
            <person name="Amann R."/>
            <person name="Jetten M.S.M."/>
            <person name="Mascher T."/>
            <person name="Medema M.H."/>
            <person name="Devos D.P."/>
            <person name="Kaster A.-K."/>
            <person name="Ovreas L."/>
            <person name="Rohde M."/>
            <person name="Galperin M.Y."/>
            <person name="Jogler C."/>
        </authorList>
    </citation>
    <scope>NUCLEOTIDE SEQUENCE [LARGE SCALE GENOMIC DNA]</scope>
    <source>
        <strain evidence="2 3">ElP</strain>
    </source>
</reference>
<evidence type="ECO:0000313" key="3">
    <source>
        <dbReference type="Proteomes" id="UP000317835"/>
    </source>
</evidence>
<keyword evidence="1" id="KW-0472">Membrane</keyword>
<evidence type="ECO:0000256" key="1">
    <source>
        <dbReference type="SAM" id="Phobius"/>
    </source>
</evidence>
<proteinExistence type="predicted"/>
<name>A0A518H2Z8_9BACT</name>
<sequence>MAGVRIGVGSWMGLAVVVAIDLAMFRGVMPMLTIPAIAVFLVLLNLVLIRLLVLRWPLRPCDYGFLAVGFVAATLSSPFNNDPRTLRRFLDLYREVTGDARVVWWGVADSFLYLERAALGLLILAVATGGGLLSGWAGRRL</sequence>